<protein>
    <submittedName>
        <fullName evidence="2">Uncharacterized protein</fullName>
    </submittedName>
</protein>
<sequence>MAASMQNIGNLPPASRHSRRLEELRESAAEIRKRHVDGKISALEAAKELDSLTKKYSNFLERLLDI</sequence>
<proteinExistence type="predicted"/>
<organism evidence="2 3">
    <name type="scientific">Mesorhizobium neociceri</name>
    <dbReference type="NCBI Taxonomy" id="1307853"/>
    <lineage>
        <taxon>Bacteria</taxon>
        <taxon>Pseudomonadati</taxon>
        <taxon>Pseudomonadota</taxon>
        <taxon>Alphaproteobacteria</taxon>
        <taxon>Hyphomicrobiales</taxon>
        <taxon>Phyllobacteriaceae</taxon>
        <taxon>Mesorhizobium</taxon>
    </lineage>
</organism>
<dbReference type="RefSeq" id="WP_181057340.1">
    <property type="nucleotide sequence ID" value="NZ_JACDTY010000004.1"/>
</dbReference>
<dbReference type="Proteomes" id="UP000558284">
    <property type="component" value="Unassembled WGS sequence"/>
</dbReference>
<feature type="region of interest" description="Disordered" evidence="1">
    <location>
        <begin position="1"/>
        <end position="21"/>
    </location>
</feature>
<evidence type="ECO:0000313" key="2">
    <source>
        <dbReference type="EMBL" id="MBA1140671.1"/>
    </source>
</evidence>
<comment type="caution">
    <text evidence="2">The sequence shown here is derived from an EMBL/GenBank/DDBJ whole genome shotgun (WGS) entry which is preliminary data.</text>
</comment>
<keyword evidence="3" id="KW-1185">Reference proteome</keyword>
<dbReference type="EMBL" id="JACDTY010000004">
    <property type="protein sequence ID" value="MBA1140671.1"/>
    <property type="molecule type" value="Genomic_DNA"/>
</dbReference>
<gene>
    <name evidence="2" type="ORF">H0241_10435</name>
</gene>
<reference evidence="2 3" key="1">
    <citation type="submission" date="2020-07" db="EMBL/GenBank/DDBJ databases">
        <title>Definition of the novel symbiovar canariense within Mesorhizobium novociceri, a new species of genus Mesorhizobium nodulating Cicer canariense in the Caldera de Taburiente National Park (La Palma, Canary Islands).</title>
        <authorList>
            <person name="Leon-Barrios M."/>
            <person name="Perez-Yepez J."/>
            <person name="Flores-Felix J.D."/>
            <person name="Ramirez-Baena M.H."/>
            <person name="Pulido-Suarez L."/>
            <person name="Igual J.M."/>
            <person name="Velazquez E."/>
            <person name="Peix A."/>
        </authorList>
    </citation>
    <scope>NUCLEOTIDE SEQUENCE [LARGE SCALE GENOMIC DNA]</scope>
    <source>
        <strain evidence="2 3">CCANP35</strain>
    </source>
</reference>
<name>A0A838B3S8_9HYPH</name>
<dbReference type="AlphaFoldDB" id="A0A838B3S8"/>
<evidence type="ECO:0000313" key="3">
    <source>
        <dbReference type="Proteomes" id="UP000558284"/>
    </source>
</evidence>
<accession>A0A838B3S8</accession>
<evidence type="ECO:0000256" key="1">
    <source>
        <dbReference type="SAM" id="MobiDB-lite"/>
    </source>
</evidence>